<sequence>MGTEIHWLAVIAAALAGFVIGGLWYGPLFGRKWAEARGLDAEKLKQGANMALIFGTTFVLNLFMAFILDHTLASYGVPSTELSLMIAGGVAVGFIIPAMAVNYLFSRLTITLFAIDAGYWLVNYLVMGGLIVLLR</sequence>
<keyword evidence="3" id="KW-1185">Reference proteome</keyword>
<keyword evidence="1" id="KW-1133">Transmembrane helix</keyword>
<evidence type="ECO:0000313" key="3">
    <source>
        <dbReference type="Proteomes" id="UP001596977"/>
    </source>
</evidence>
<accession>A0ABW3H9U1</accession>
<organism evidence="2 3">
    <name type="scientific">Sphingomonas canadensis</name>
    <dbReference type="NCBI Taxonomy" id="1219257"/>
    <lineage>
        <taxon>Bacteria</taxon>
        <taxon>Pseudomonadati</taxon>
        <taxon>Pseudomonadota</taxon>
        <taxon>Alphaproteobacteria</taxon>
        <taxon>Sphingomonadales</taxon>
        <taxon>Sphingomonadaceae</taxon>
        <taxon>Sphingomonas</taxon>
    </lineage>
</organism>
<protein>
    <submittedName>
        <fullName evidence="2">DUF1761 domain-containing protein</fullName>
    </submittedName>
</protein>
<dbReference type="Proteomes" id="UP001596977">
    <property type="component" value="Unassembled WGS sequence"/>
</dbReference>
<feature type="transmembrane region" description="Helical" evidence="1">
    <location>
        <begin position="82"/>
        <end position="105"/>
    </location>
</feature>
<evidence type="ECO:0000313" key="2">
    <source>
        <dbReference type="EMBL" id="MFD0948034.1"/>
    </source>
</evidence>
<dbReference type="RefSeq" id="WP_264945847.1">
    <property type="nucleotide sequence ID" value="NZ_JAPDRA010000010.1"/>
</dbReference>
<name>A0ABW3H9U1_9SPHN</name>
<dbReference type="Pfam" id="PF08570">
    <property type="entry name" value="DUF1761"/>
    <property type="match status" value="1"/>
</dbReference>
<evidence type="ECO:0000256" key="1">
    <source>
        <dbReference type="SAM" id="Phobius"/>
    </source>
</evidence>
<feature type="transmembrane region" description="Helical" evidence="1">
    <location>
        <begin position="47"/>
        <end position="67"/>
    </location>
</feature>
<dbReference type="EMBL" id="JBHTJG010000010">
    <property type="protein sequence ID" value="MFD0948034.1"/>
    <property type="molecule type" value="Genomic_DNA"/>
</dbReference>
<comment type="caution">
    <text evidence="2">The sequence shown here is derived from an EMBL/GenBank/DDBJ whole genome shotgun (WGS) entry which is preliminary data.</text>
</comment>
<dbReference type="InterPro" id="IPR013879">
    <property type="entry name" value="DUF1761"/>
</dbReference>
<feature type="transmembrane region" description="Helical" evidence="1">
    <location>
        <begin position="117"/>
        <end position="134"/>
    </location>
</feature>
<keyword evidence="1" id="KW-0472">Membrane</keyword>
<keyword evidence="1" id="KW-0812">Transmembrane</keyword>
<feature type="transmembrane region" description="Helical" evidence="1">
    <location>
        <begin position="6"/>
        <end position="26"/>
    </location>
</feature>
<proteinExistence type="predicted"/>
<reference evidence="3" key="1">
    <citation type="journal article" date="2019" name="Int. J. Syst. Evol. Microbiol.">
        <title>The Global Catalogue of Microorganisms (GCM) 10K type strain sequencing project: providing services to taxonomists for standard genome sequencing and annotation.</title>
        <authorList>
            <consortium name="The Broad Institute Genomics Platform"/>
            <consortium name="The Broad Institute Genome Sequencing Center for Infectious Disease"/>
            <person name="Wu L."/>
            <person name="Ma J."/>
        </authorList>
    </citation>
    <scope>NUCLEOTIDE SEQUENCE [LARGE SCALE GENOMIC DNA]</scope>
    <source>
        <strain evidence="3">CCUG 62982</strain>
    </source>
</reference>
<gene>
    <name evidence="2" type="ORF">ACFQ1E_16950</name>
</gene>